<evidence type="ECO:0000313" key="3">
    <source>
        <dbReference type="Proteomes" id="UP000288943"/>
    </source>
</evidence>
<dbReference type="Proteomes" id="UP001527202">
    <property type="component" value="Unassembled WGS sequence"/>
</dbReference>
<name>A0A410WSH4_9BACL</name>
<protein>
    <submittedName>
        <fullName evidence="2">Uncharacterized protein</fullName>
    </submittedName>
</protein>
<dbReference type="RefSeq" id="WP_042229654.1">
    <property type="nucleotide sequence ID" value="NZ_CP026520.1"/>
</dbReference>
<evidence type="ECO:0000313" key="2">
    <source>
        <dbReference type="EMBL" id="QAV17302.1"/>
    </source>
</evidence>
<reference evidence="2 3" key="1">
    <citation type="submission" date="2018-01" db="EMBL/GenBank/DDBJ databases">
        <title>The whole genome sequencing and assembly of Paenibacillus chitinolyticus KCCM 41400 strain.</title>
        <authorList>
            <person name="Kim J.-Y."/>
            <person name="Park M.-K."/>
            <person name="Lee Y.-J."/>
            <person name="Yi H."/>
            <person name="Bahn Y.-S."/>
            <person name="Kim J.F."/>
            <person name="Lee D.-W."/>
        </authorList>
    </citation>
    <scope>NUCLEOTIDE SEQUENCE [LARGE SCALE GENOMIC DNA]</scope>
    <source>
        <strain evidence="2 3">KCCM 41400</strain>
    </source>
</reference>
<evidence type="ECO:0000313" key="4">
    <source>
        <dbReference type="Proteomes" id="UP001527202"/>
    </source>
</evidence>
<reference evidence="1 4" key="2">
    <citation type="submission" date="2022-05" db="EMBL/GenBank/DDBJ databases">
        <title>Genome Sequencing of Bee-Associated Microbes.</title>
        <authorList>
            <person name="Dunlap C."/>
        </authorList>
    </citation>
    <scope>NUCLEOTIDE SEQUENCE [LARGE SCALE GENOMIC DNA]</scope>
    <source>
        <strain evidence="1 4">NRRL B-23120</strain>
    </source>
</reference>
<dbReference type="AlphaFoldDB" id="A0A410WSH4"/>
<dbReference type="GeneID" id="95374436"/>
<keyword evidence="4" id="KW-1185">Reference proteome</keyword>
<sequence length="92" mass="9371">MNQTAAKFVIATAILAAPAETALNASAHAAAVQSQPSKSSESVSTAVTAYRPSIAAASETKPEPQSRASAGIVELVEAEPSFTFNAVIKRLA</sequence>
<dbReference type="OrthoDB" id="2667159at2"/>
<gene>
    <name evidence="1" type="ORF">M5X16_07115</name>
    <name evidence="2" type="ORF">PC41400_06340</name>
</gene>
<proteinExistence type="predicted"/>
<dbReference type="EMBL" id="JAMDMJ010000008">
    <property type="protein sequence ID" value="MCY9595535.1"/>
    <property type="molecule type" value="Genomic_DNA"/>
</dbReference>
<organism evidence="2 3">
    <name type="scientific">Paenibacillus chitinolyticus</name>
    <dbReference type="NCBI Taxonomy" id="79263"/>
    <lineage>
        <taxon>Bacteria</taxon>
        <taxon>Bacillati</taxon>
        <taxon>Bacillota</taxon>
        <taxon>Bacilli</taxon>
        <taxon>Bacillales</taxon>
        <taxon>Paenibacillaceae</taxon>
        <taxon>Paenibacillus</taxon>
    </lineage>
</organism>
<dbReference type="Proteomes" id="UP000288943">
    <property type="component" value="Chromosome"/>
</dbReference>
<dbReference type="EMBL" id="CP026520">
    <property type="protein sequence ID" value="QAV17302.1"/>
    <property type="molecule type" value="Genomic_DNA"/>
</dbReference>
<evidence type="ECO:0000313" key="1">
    <source>
        <dbReference type="EMBL" id="MCY9595535.1"/>
    </source>
</evidence>
<accession>A0A410WSH4</accession>
<dbReference type="KEGG" id="pchi:PC41400_06340"/>